<evidence type="ECO:0000313" key="5">
    <source>
        <dbReference type="Proteomes" id="UP001305702"/>
    </source>
</evidence>
<dbReference type="PRINTS" id="PR00146">
    <property type="entry name" value="DHPICSNTHASE"/>
</dbReference>
<dbReference type="PANTHER" id="PTHR42849:SF1">
    <property type="entry name" value="N-ACETYLNEURAMINATE LYASE"/>
    <property type="match status" value="1"/>
</dbReference>
<gene>
    <name evidence="4" type="ORF">MJA45_09645</name>
</gene>
<dbReference type="SUPFAM" id="SSF51569">
    <property type="entry name" value="Aldolase"/>
    <property type="match status" value="1"/>
</dbReference>
<dbReference type="SMART" id="SM01130">
    <property type="entry name" value="DHDPS"/>
    <property type="match status" value="1"/>
</dbReference>
<dbReference type="RefSeq" id="WP_315607046.1">
    <property type="nucleotide sequence ID" value="NZ_CP130318.1"/>
</dbReference>
<dbReference type="PIRSF" id="PIRSF001365">
    <property type="entry name" value="DHDPS"/>
    <property type="match status" value="1"/>
</dbReference>
<dbReference type="GO" id="GO:0005829">
    <property type="term" value="C:cytosol"/>
    <property type="evidence" value="ECO:0007669"/>
    <property type="project" value="TreeGrafter"/>
</dbReference>
<feature type="active site" description="Schiff-base intermediate with substrate" evidence="3">
    <location>
        <position position="161"/>
    </location>
</feature>
<sequence>MKDGFYTALGTPVDDSGRLLASSLIKHVEDQLTANPSGLLVMGSMGIQPNIKDSEYAKVARTAVEAVKGACPVQVGVMDNSVVRVADRIRSLEGLPIDGVVATTPYYFPLTQSEVLAFFTHIADLSPYPVYLYDLPGVTKTKIAAATAIDLMKHPNIGGIKTGDLPTARVLSRAKEEIKPDFHILFSGLDVFDTAYAYGIRKNLDGMFSCTTALAGSMYRSLEQGDTRQASDDLDRILKLRDMFVEVGVFPGFTAAMNRLGFEGRFHADYTPSLSPEQEDKVRACLQTIGLIR</sequence>
<dbReference type="KEGG" id="paun:MJA45_09645"/>
<organism evidence="4 5">
    <name type="scientific">Paenibacillus aurantius</name>
    <dbReference type="NCBI Taxonomy" id="2918900"/>
    <lineage>
        <taxon>Bacteria</taxon>
        <taxon>Bacillati</taxon>
        <taxon>Bacillota</taxon>
        <taxon>Bacilli</taxon>
        <taxon>Bacillales</taxon>
        <taxon>Paenibacillaceae</taxon>
        <taxon>Paenibacillus</taxon>
    </lineage>
</organism>
<dbReference type="GO" id="GO:0008747">
    <property type="term" value="F:N-acetylneuraminate lyase activity"/>
    <property type="evidence" value="ECO:0007669"/>
    <property type="project" value="UniProtKB-EC"/>
</dbReference>
<proteinExistence type="inferred from homology"/>
<dbReference type="CDD" id="cd00408">
    <property type="entry name" value="DHDPS-like"/>
    <property type="match status" value="1"/>
</dbReference>
<name>A0AA96LG82_9BACL</name>
<reference evidence="4 5" key="1">
    <citation type="submission" date="2022-02" db="EMBL/GenBank/DDBJ databases">
        <title>Paenibacillus sp. MBLB1776 Whole Genome Shotgun Sequencing.</title>
        <authorList>
            <person name="Hwang C.Y."/>
            <person name="Cho E.-S."/>
            <person name="Seo M.-J."/>
        </authorList>
    </citation>
    <scope>NUCLEOTIDE SEQUENCE [LARGE SCALE GENOMIC DNA]</scope>
    <source>
        <strain evidence="4 5">MBLB1776</strain>
    </source>
</reference>
<comment type="similarity">
    <text evidence="2">Belongs to the DapA family.</text>
</comment>
<dbReference type="Pfam" id="PF00701">
    <property type="entry name" value="DHDPS"/>
    <property type="match status" value="1"/>
</dbReference>
<keyword evidence="1 2" id="KW-0456">Lyase</keyword>
<evidence type="ECO:0000256" key="3">
    <source>
        <dbReference type="PIRSR" id="PIRSR001365-1"/>
    </source>
</evidence>
<dbReference type="EMBL" id="CP130318">
    <property type="protein sequence ID" value="WNQ13266.1"/>
    <property type="molecule type" value="Genomic_DNA"/>
</dbReference>
<feature type="active site" description="Proton donor/acceptor" evidence="3">
    <location>
        <position position="133"/>
    </location>
</feature>
<dbReference type="Proteomes" id="UP001305702">
    <property type="component" value="Chromosome"/>
</dbReference>
<keyword evidence="5" id="KW-1185">Reference proteome</keyword>
<protein>
    <submittedName>
        <fullName evidence="4">Dihydrodipicolinate synthase family protein</fullName>
        <ecNumber evidence="4">4.1.3.3</ecNumber>
        <ecNumber evidence="4">4.2.1.41</ecNumber>
        <ecNumber evidence="4">4.3.3.7</ecNumber>
    </submittedName>
</protein>
<evidence type="ECO:0000256" key="2">
    <source>
        <dbReference type="PIRNR" id="PIRNR001365"/>
    </source>
</evidence>
<dbReference type="Gene3D" id="3.20.20.70">
    <property type="entry name" value="Aldolase class I"/>
    <property type="match status" value="1"/>
</dbReference>
<evidence type="ECO:0000313" key="4">
    <source>
        <dbReference type="EMBL" id="WNQ13266.1"/>
    </source>
</evidence>
<dbReference type="GO" id="GO:0008840">
    <property type="term" value="F:4-hydroxy-tetrahydrodipicolinate synthase activity"/>
    <property type="evidence" value="ECO:0007669"/>
    <property type="project" value="UniProtKB-EC"/>
</dbReference>
<dbReference type="PANTHER" id="PTHR42849">
    <property type="entry name" value="N-ACETYLNEURAMINATE LYASE"/>
    <property type="match status" value="1"/>
</dbReference>
<dbReference type="GO" id="GO:0019262">
    <property type="term" value="P:N-acetylneuraminate catabolic process"/>
    <property type="evidence" value="ECO:0007669"/>
    <property type="project" value="TreeGrafter"/>
</dbReference>
<dbReference type="InterPro" id="IPR002220">
    <property type="entry name" value="DapA-like"/>
</dbReference>
<dbReference type="InterPro" id="IPR013785">
    <property type="entry name" value="Aldolase_TIM"/>
</dbReference>
<dbReference type="EC" id="4.1.3.3" evidence="4"/>
<dbReference type="EC" id="4.2.1.41" evidence="4"/>
<dbReference type="GO" id="GO:0047448">
    <property type="term" value="F:5-dehydro-4-deoxyglucarate dehydratase activity"/>
    <property type="evidence" value="ECO:0007669"/>
    <property type="project" value="UniProtKB-EC"/>
</dbReference>
<dbReference type="EC" id="4.3.3.7" evidence="4"/>
<dbReference type="AlphaFoldDB" id="A0AA96LG82"/>
<accession>A0AA96LG82</accession>
<evidence type="ECO:0000256" key="1">
    <source>
        <dbReference type="ARBA" id="ARBA00023239"/>
    </source>
</evidence>